<dbReference type="AlphaFoldDB" id="A0A6C0EHX0"/>
<dbReference type="EMBL" id="MN738856">
    <property type="protein sequence ID" value="QHT28382.1"/>
    <property type="molecule type" value="Genomic_DNA"/>
</dbReference>
<evidence type="ECO:0000313" key="1">
    <source>
        <dbReference type="EMBL" id="QHT28382.1"/>
    </source>
</evidence>
<protein>
    <submittedName>
        <fullName evidence="1">Uncharacterized protein</fullName>
    </submittedName>
</protein>
<accession>A0A6C0EHX0</accession>
<name>A0A6C0EHX0_9ZZZZ</name>
<organism evidence="1">
    <name type="scientific">viral metagenome</name>
    <dbReference type="NCBI Taxonomy" id="1070528"/>
    <lineage>
        <taxon>unclassified sequences</taxon>
        <taxon>metagenomes</taxon>
        <taxon>organismal metagenomes</taxon>
    </lineage>
</organism>
<reference evidence="1" key="1">
    <citation type="journal article" date="2020" name="Nature">
        <title>Giant virus diversity and host interactions through global metagenomics.</title>
        <authorList>
            <person name="Schulz F."/>
            <person name="Roux S."/>
            <person name="Paez-Espino D."/>
            <person name="Jungbluth S."/>
            <person name="Walsh D.A."/>
            <person name="Denef V.J."/>
            <person name="McMahon K.D."/>
            <person name="Konstantinidis K.T."/>
            <person name="Eloe-Fadrosh E.A."/>
            <person name="Kyrpides N.C."/>
            <person name="Woyke T."/>
        </authorList>
    </citation>
    <scope>NUCLEOTIDE SEQUENCE</scope>
    <source>
        <strain evidence="1">GVMAG-M-3300001348-25</strain>
    </source>
</reference>
<sequence length="231" mass="26580">MMIENNGILFLVVLIFLMGLYFVTAYDKNNLNEGFENAPRCPNMLLQKGARFFLYNSKLAKVPGVNPIEFDSLEEYVEFTEWQRSQDIRCPVLYAQSTYDTQGKEVFKIRPDPLEPEGGLPSTLPYIPSTDDATRQQMLVDASRDDAPYNSGSFPGFDPDNQHIGENTPLDKLYYANDQVVFKSISAMSPDWNGVEYSRKIIDKIKPKDDKEKGFDPHYIYEENEIKQMKE</sequence>
<proteinExistence type="predicted"/>